<name>I9NSS9_9FIRM</name>
<organism evidence="1 2">
    <name type="scientific">Pelosinus fermentans JBW45</name>
    <dbReference type="NCBI Taxonomy" id="1192197"/>
    <lineage>
        <taxon>Bacteria</taxon>
        <taxon>Bacillati</taxon>
        <taxon>Bacillota</taxon>
        <taxon>Negativicutes</taxon>
        <taxon>Selenomonadales</taxon>
        <taxon>Sporomusaceae</taxon>
        <taxon>Pelosinus</taxon>
    </lineage>
</organism>
<proteinExistence type="predicted"/>
<reference evidence="2" key="2">
    <citation type="submission" date="2015-02" db="EMBL/GenBank/DDBJ databases">
        <title>Complete Genome Sequence of Pelosinus fermentans JBW45.</title>
        <authorList>
            <person name="De Leon K.B."/>
            <person name="Utturkar S.M."/>
            <person name="Camilleri L.B."/>
            <person name="Arkin A.P."/>
            <person name="Fields M.W."/>
            <person name="Brown S.D."/>
            <person name="Wall J.D."/>
        </authorList>
    </citation>
    <scope>NUCLEOTIDE SEQUENCE [LARGE SCALE GENOMIC DNA]</scope>
    <source>
        <strain evidence="2">JBW45</strain>
    </source>
</reference>
<sequence>MIDKTVVDMQCQQDEIMSRLLISLEKNICFVVTKTKAGC</sequence>
<dbReference type="EMBL" id="CP010978">
    <property type="protein sequence ID" value="AJQ28790.1"/>
    <property type="molecule type" value="Genomic_DNA"/>
</dbReference>
<evidence type="ECO:0000313" key="1">
    <source>
        <dbReference type="EMBL" id="AJQ28790.1"/>
    </source>
</evidence>
<evidence type="ECO:0000313" key="2">
    <source>
        <dbReference type="Proteomes" id="UP000005361"/>
    </source>
</evidence>
<dbReference type="AlphaFoldDB" id="I9NSS9"/>
<dbReference type="KEGG" id="pft:JBW_03451"/>
<reference evidence="1 2" key="1">
    <citation type="journal article" date="2015" name="Genome Announc.">
        <title>Complete Genome Sequence of Pelosinus fermentans JBW45, a Member of a Remarkably Competitive Group of Negativicutes in the Firmicutes Phylum.</title>
        <authorList>
            <person name="De Leon K.B."/>
            <person name="Utturkar S.M."/>
            <person name="Camilleri L.B."/>
            <person name="Elias D.A."/>
            <person name="Arkin A.P."/>
            <person name="Fields M.W."/>
            <person name="Brown S.D."/>
            <person name="Wall J.D."/>
        </authorList>
    </citation>
    <scope>NUCLEOTIDE SEQUENCE [LARGE SCALE GENOMIC DNA]</scope>
    <source>
        <strain evidence="1 2">JBW45</strain>
    </source>
</reference>
<gene>
    <name evidence="1" type="ORF">JBW_03451</name>
</gene>
<protein>
    <submittedName>
        <fullName evidence="1">Uncharacterized protein</fullName>
    </submittedName>
</protein>
<dbReference type="HOGENOM" id="CLU_3314198_0_0_9"/>
<accession>I9NSS9</accession>
<dbReference type="Proteomes" id="UP000005361">
    <property type="component" value="Chromosome"/>
</dbReference>